<evidence type="ECO:0000256" key="1">
    <source>
        <dbReference type="SAM" id="SignalP"/>
    </source>
</evidence>
<dbReference type="AlphaFoldDB" id="A0A4Z1PBY0"/>
<feature type="domain" description="Scytalone dehydratase-like protein Arp1 N-terminal" evidence="3">
    <location>
        <begin position="54"/>
        <end position="189"/>
    </location>
</feature>
<gene>
    <name evidence="4" type="ORF">E6O75_ATG06212</name>
</gene>
<evidence type="ECO:0000313" key="5">
    <source>
        <dbReference type="Proteomes" id="UP000298493"/>
    </source>
</evidence>
<dbReference type="STRING" id="86259.A0A4Z1PBY0"/>
<feature type="chain" id="PRO_5021476065" evidence="1">
    <location>
        <begin position="22"/>
        <end position="688"/>
    </location>
</feature>
<dbReference type="InterPro" id="IPR058329">
    <property type="entry name" value="Arp1_N"/>
</dbReference>
<dbReference type="PANTHER" id="PTHR46310">
    <property type="entry name" value="AMIDASE 1"/>
    <property type="match status" value="1"/>
</dbReference>
<dbReference type="Proteomes" id="UP000298493">
    <property type="component" value="Unassembled WGS sequence"/>
</dbReference>
<proteinExistence type="predicted"/>
<organism evidence="4 5">
    <name type="scientific">Venturia nashicola</name>
    <dbReference type="NCBI Taxonomy" id="86259"/>
    <lineage>
        <taxon>Eukaryota</taxon>
        <taxon>Fungi</taxon>
        <taxon>Dikarya</taxon>
        <taxon>Ascomycota</taxon>
        <taxon>Pezizomycotina</taxon>
        <taxon>Dothideomycetes</taxon>
        <taxon>Pleosporomycetidae</taxon>
        <taxon>Venturiales</taxon>
        <taxon>Venturiaceae</taxon>
        <taxon>Venturia</taxon>
    </lineage>
</organism>
<evidence type="ECO:0000313" key="4">
    <source>
        <dbReference type="EMBL" id="TID19091.1"/>
    </source>
</evidence>
<sequence length="688" mass="75460">MRFCSSMQRLFALATAILVHAGPLVRNDVQILTSTSSRNDIFSLGDITFLANLQYPKISLKSSNSSLTSQTGLIPSTVIHTNESSIDRQVLQSILARYRNLDDVYNDDFHEAIFLFSSARTAHLDKSAASFLTSLNLSHVVLSLSIARSDHRLPGSVSFTTAPTIASLPPGPYVATISSAVFSLSSVYRLYPDTYRDFLFGSYDSGDGQGTYKALGTFLPKFWDPMIPVPSRVYSLYDTRALAGERVAIKDLFDIKGLQTSGGSQAWATITPTANETAPSIQKIVDLGGVLVGKYKLAQFASGANPWDWQDEQYPFNPRGDGWLTCSASSSGGGCSIAAYDWLDFAIGSDTGSSMRRPAAVSGTYGQRPSQGMITLDRVIPLGGATDTAGVFSRNPYKWVKFSKAWYDPALHQDSSVTGLSKLIVPDSKAFPKTIIYPTDYLPLNNSAAEVILQGFIQDLSKVFNMTLKKVNFTQTIINANASGALPFDQANDATIFINTYTQWTVVGKPLITTWRSLFSNRFPPIDPARREDFRELEKDDLNYRASAYAAALVKRREAVEWYESKFQYSTTESCSESVMLYDVGTGGKPSFREKVLNDSPAASYLAVIPKGTLITGANICPIFGCADFTVPIGQVPYFSNVTFRTEMVPVTVNMVVRRGCDFMLYNMIEKLAERGVLKTVKTGSTAF</sequence>
<dbReference type="InterPro" id="IPR023631">
    <property type="entry name" value="Amidase_dom"/>
</dbReference>
<dbReference type="InterPro" id="IPR036928">
    <property type="entry name" value="AS_sf"/>
</dbReference>
<accession>A0A4Z1PBY0</accession>
<dbReference type="Gene3D" id="3.90.1300.10">
    <property type="entry name" value="Amidase signature (AS) domain"/>
    <property type="match status" value="1"/>
</dbReference>
<dbReference type="SUPFAM" id="SSF75304">
    <property type="entry name" value="Amidase signature (AS) enzymes"/>
    <property type="match status" value="1"/>
</dbReference>
<feature type="signal peptide" evidence="1">
    <location>
        <begin position="1"/>
        <end position="21"/>
    </location>
</feature>
<keyword evidence="5" id="KW-1185">Reference proteome</keyword>
<reference evidence="4 5" key="1">
    <citation type="submission" date="2019-04" db="EMBL/GenBank/DDBJ databases">
        <title>High contiguity whole genome sequence and gene annotation resource for two Venturia nashicola isolates.</title>
        <authorList>
            <person name="Prokchorchik M."/>
            <person name="Won K."/>
            <person name="Lee Y."/>
            <person name="Choi E.D."/>
            <person name="Segonzac C."/>
            <person name="Sohn K.H."/>
        </authorList>
    </citation>
    <scope>NUCLEOTIDE SEQUENCE [LARGE SCALE GENOMIC DNA]</scope>
    <source>
        <strain evidence="4 5">PRI2</strain>
    </source>
</reference>
<evidence type="ECO:0000259" key="3">
    <source>
        <dbReference type="Pfam" id="PF26053"/>
    </source>
</evidence>
<evidence type="ECO:0000259" key="2">
    <source>
        <dbReference type="Pfam" id="PF01425"/>
    </source>
</evidence>
<dbReference type="OrthoDB" id="5423360at2759"/>
<feature type="domain" description="Amidase" evidence="2">
    <location>
        <begin position="239"/>
        <end position="408"/>
    </location>
</feature>
<dbReference type="Pfam" id="PF26053">
    <property type="entry name" value="DUF8016"/>
    <property type="match status" value="1"/>
</dbReference>
<name>A0A4Z1PBY0_9PEZI</name>
<protein>
    <submittedName>
        <fullName evidence="4">Amidase family protein</fullName>
    </submittedName>
</protein>
<keyword evidence="1" id="KW-0732">Signal</keyword>
<dbReference type="EMBL" id="SNSC02000013">
    <property type="protein sequence ID" value="TID19091.1"/>
    <property type="molecule type" value="Genomic_DNA"/>
</dbReference>
<dbReference type="Pfam" id="PF01425">
    <property type="entry name" value="Amidase"/>
    <property type="match status" value="1"/>
</dbReference>
<comment type="caution">
    <text evidence="4">The sequence shown here is derived from an EMBL/GenBank/DDBJ whole genome shotgun (WGS) entry which is preliminary data.</text>
</comment>
<dbReference type="PANTHER" id="PTHR46310:SF7">
    <property type="entry name" value="AMIDASE 1"/>
    <property type="match status" value="1"/>
</dbReference>